<dbReference type="Proteomes" id="UP000579647">
    <property type="component" value="Unassembled WGS sequence"/>
</dbReference>
<keyword evidence="2" id="KW-1185">Reference proteome</keyword>
<protein>
    <submittedName>
        <fullName evidence="1">Uncharacterized protein</fullName>
    </submittedName>
</protein>
<sequence>MNHGTGRDPQHLAEAARLTDALFHARAREGAGTEELVAVLATVLEQLAGHPLSLIGWLRNLVRPVVSGLTARGSGEGEAPL</sequence>
<proteinExistence type="predicted"/>
<evidence type="ECO:0000313" key="1">
    <source>
        <dbReference type="EMBL" id="MBB5489536.1"/>
    </source>
</evidence>
<comment type="caution">
    <text evidence="1">The sequence shown here is derived from an EMBL/GenBank/DDBJ whole genome shotgun (WGS) entry which is preliminary data.</text>
</comment>
<evidence type="ECO:0000313" key="2">
    <source>
        <dbReference type="Proteomes" id="UP000579647"/>
    </source>
</evidence>
<dbReference type="RefSeq" id="WP_184361785.1">
    <property type="nucleotide sequence ID" value="NZ_BAAAKM010000156.1"/>
</dbReference>
<reference evidence="1 2" key="1">
    <citation type="submission" date="2020-08" db="EMBL/GenBank/DDBJ databases">
        <title>Sequencing the genomes of 1000 actinobacteria strains.</title>
        <authorList>
            <person name="Klenk H.-P."/>
        </authorList>
    </citation>
    <scope>NUCLEOTIDE SEQUENCE [LARGE SCALE GENOMIC DNA]</scope>
    <source>
        <strain evidence="1 2">DSM 44598</strain>
    </source>
</reference>
<name>A0A840WDY3_9ACTN</name>
<dbReference type="AlphaFoldDB" id="A0A840WDY3"/>
<accession>A0A840WDY3</accession>
<gene>
    <name evidence="1" type="ORF">HNR07_000673</name>
</gene>
<organism evidence="1 2">
    <name type="scientific">Nocardiopsis metallicus</name>
    <dbReference type="NCBI Taxonomy" id="179819"/>
    <lineage>
        <taxon>Bacteria</taxon>
        <taxon>Bacillati</taxon>
        <taxon>Actinomycetota</taxon>
        <taxon>Actinomycetes</taxon>
        <taxon>Streptosporangiales</taxon>
        <taxon>Nocardiopsidaceae</taxon>
        <taxon>Nocardiopsis</taxon>
    </lineage>
</organism>
<dbReference type="EMBL" id="JACHDO010000001">
    <property type="protein sequence ID" value="MBB5489536.1"/>
    <property type="molecule type" value="Genomic_DNA"/>
</dbReference>